<name>A0A1X9SG57_9CAUD</name>
<gene>
    <name evidence="1" type="ORF">FLAPJACK_197</name>
</gene>
<accession>A0A1X9SG57</accession>
<protein>
    <submittedName>
        <fullName evidence="1">Uncharacterized protein</fullName>
    </submittedName>
</protein>
<evidence type="ECO:0000313" key="2">
    <source>
        <dbReference type="Proteomes" id="UP000222741"/>
    </source>
</evidence>
<dbReference type="EMBL" id="KY888882">
    <property type="protein sequence ID" value="ARQ95122.1"/>
    <property type="molecule type" value="Genomic_DNA"/>
</dbReference>
<proteinExistence type="predicted"/>
<dbReference type="Proteomes" id="UP000222741">
    <property type="component" value="Segment"/>
</dbReference>
<evidence type="ECO:0000313" key="1">
    <source>
        <dbReference type="EMBL" id="ARQ95122.1"/>
    </source>
</evidence>
<organism evidence="1 2">
    <name type="scientific">Bacillus phage Flapjack</name>
    <dbReference type="NCBI Taxonomy" id="1983465"/>
    <lineage>
        <taxon>Viruses</taxon>
        <taxon>Duplodnaviria</taxon>
        <taxon>Heunggongvirae</taxon>
        <taxon>Uroviricota</taxon>
        <taxon>Caudoviricetes</taxon>
        <taxon>Herelleviridae</taxon>
        <taxon>Bastillevirinae</taxon>
        <taxon>Bequatrovirus</taxon>
        <taxon>Bequatrovirus spock</taxon>
    </lineage>
</organism>
<reference evidence="2" key="1">
    <citation type="submission" date="2017-04" db="EMBL/GenBank/DDBJ databases">
        <authorList>
            <person name="Abille Z."/>
            <person name="Afsharjavan R."/>
            <person name="Alms C.E."/>
            <person name="Anil A."/>
            <person name="Azuma E.A."/>
            <person name="Boateng D."/>
            <person name="Bowden K.V."/>
            <person name="Bui Q."/>
            <person name="Callaghan K.D."/>
            <person name="Canova P.N."/>
            <person name="Carter A.-G.V."/>
            <person name="Carty B."/>
            <person name="Choudhary A."/>
            <person name="Chugh K."/>
            <person name="Clark C.B."/>
            <person name="Clark J."/>
            <person name="Cortez R."/>
            <person name="Dalwadi R.M."/>
            <person name="Daou G."/>
            <person name="Das M."/>
            <person name="Dasari S."/>
            <person name="Davis E.H."/>
            <person name="Defreitas N."/>
            <person name="Demirji J."/>
            <person name="Endres C."/>
            <person name="Fakhar S."/>
            <person name="Feeley N."/>
            <person name="Flores D.C."/>
            <person name="Fowler A.R."/>
            <person name="George T."/>
            <person name="Greis H.L."/>
            <person name="Groleau D.L."/>
            <person name="Gulati J.K."/>
            <person name="Guzman W."/>
            <person name="Hallworth A.N."/>
            <person name="Hariri A."/>
            <person name="Haya V.N."/>
            <person name="Hoffman A.K."/>
            <person name="Horne B."/>
            <person name="Howard T."/>
            <person name="Iglesia A.J."/>
            <person name="Ijezie O.D."/>
            <person name="Incognito N.A."/>
            <person name="Inen J.A."/>
            <person name="Jaiswal A."/>
            <person name="Jezek R.A."/>
            <person name="Kawa A.C."/>
            <person name="Khan F."/>
            <person name="Khin A.C."/>
            <person name="Knapo J."/>
            <person name="Kong A.S."/>
            <person name="Le B.Q."/>
            <person name="Le Q.M."/>
            <person name="Le T.-H.M."/>
            <person name="Lee M."/>
            <person name="Lockwood J.L."/>
            <person name="Loto-Rojas G.S."/>
            <person name="Mantzavinos A."/>
            <person name="Martinez D.R."/>
            <person name="Meadows A.R."/>
            <person name="Mehr S."/>
            <person name="Mellon M.N."/>
            <person name="Memon S."/>
            <person name="Miller B."/>
            <person name="Min S."/>
            <person name="Mitchell L.M."/>
            <person name="Mohamed I.R."/>
            <person name="Mohammed F.O."/>
            <person name="More S."/>
            <person name="Muntaha S."/>
            <person name="Nadeem I."/>
            <person name="Ndjeumen-Njinguet A.S."/>
            <person name="Ng P."/>
            <person name="Ngu V.E."/>
            <person name="Nguyen B.N."/>
            <person name="OHern C.T."/>
            <person name="Oboh U.S."/>
            <person name="Pagano C.W."/>
            <person name="Panakal P.R."/>
            <person name="Park D.A."/>
            <person name="Parsana D."/>
            <person name="Patel P."/>
            <person name="Patel V.S."/>
            <person name="Patwardhan V.M."/>
            <person name="Pawar S.D."/>
            <person name="Payne V.R."/>
            <person name="Petricel I.M."/>
            <person name="Phillips C."/>
            <person name="Puglisi K.M."/>
            <person name="Ramaprasad G."/>
            <person name="Raza A.S."/>
            <person name="Rivera-Oven A.G."/>
            <person name="Robins E."/>
            <person name="Roeun D.C."/>
            <person name="Rostovtseva N."/>
            <person name="Sadat M."/>
            <person name="Seas A."/>
            <person name="So E.J."/>
            <person name="Sogbesan C."/>
            <person name="Strumsky L.A."/>
            <person name="Sun J.L."/>
            <person name="Sutherland H.J."/>
            <person name="Tchakounte I."/>
            <person name="Tewell J.R."/>
            <person name="Thapa D.J."/>
            <person name="Tkach Y."/>
            <person name="Tran C.D."/>
            <person name="Tran V."/>
            <person name="Vithayathil T."/>
            <person name="Vivekanandan A."/>
            <person name="Wang S.R."/>
            <person name="White E."/>
            <person name="Yang A.L."/>
            <person name="Ye D.T."/>
            <person name="Yirenkyi M."/>
            <person name="Zarb J.S."/>
            <person name="Zhang S."/>
            <person name="Zhou M.T."/>
            <person name="Cao A."/>
            <person name="Nguyen K.M."/>
            <person name="Patel K."/>
            <person name="Patel P."/>
            <person name="Pennington E."/>
            <person name="Sendze O."/>
            <person name="Zahangir S."/>
            <person name="Correa-Mendez M."/>
            <person name="Fabian M.F."/>
            <person name="Liu S."/>
            <person name="Jethmalani Y."/>
            <person name="Nunn R."/>
            <person name="Prakash A."/>
            <person name="Louise T."/>
            <person name="Russell D.A."/>
            <person name="Hatfull G.F."/>
            <person name="Erill I."/>
            <person name="Caruso S.M."/>
        </authorList>
    </citation>
    <scope>NUCLEOTIDE SEQUENCE [LARGE SCALE GENOMIC DNA]</scope>
</reference>
<sequence>MMTMVQAPTPDRPEKKLVNFMTANNFSKADIYEALTNIEESNIVFHNKAWEIQYQSRFVYVKGELTQ</sequence>